<dbReference type="GO" id="GO:0005737">
    <property type="term" value="C:cytoplasm"/>
    <property type="evidence" value="ECO:0007669"/>
    <property type="project" value="TreeGrafter"/>
</dbReference>
<dbReference type="GO" id="GO:0034599">
    <property type="term" value="P:cellular response to oxidative stress"/>
    <property type="evidence" value="ECO:0007669"/>
    <property type="project" value="TreeGrafter"/>
</dbReference>
<dbReference type="GO" id="GO:0003755">
    <property type="term" value="F:peptidyl-prolyl cis-trans isomerase activity"/>
    <property type="evidence" value="ECO:0007669"/>
    <property type="project" value="InterPro"/>
</dbReference>
<keyword evidence="6" id="KW-0812">Transmembrane</keyword>
<dbReference type="Gene3D" id="3.40.30.10">
    <property type="entry name" value="Glutaredoxin"/>
    <property type="match status" value="2"/>
</dbReference>
<dbReference type="InterPro" id="IPR029000">
    <property type="entry name" value="Cyclophilin-like_dom_sf"/>
</dbReference>
<feature type="domain" description="PPIase cyclophilin-type" evidence="7">
    <location>
        <begin position="81"/>
        <end position="231"/>
    </location>
</feature>
<dbReference type="InterPro" id="IPR011767">
    <property type="entry name" value="GLR_AS"/>
</dbReference>
<dbReference type="InterPro" id="IPR014025">
    <property type="entry name" value="Glutaredoxin_subgr"/>
</dbReference>
<dbReference type="CDD" id="cd03419">
    <property type="entry name" value="GRX_GRXh_1_2_like"/>
    <property type="match status" value="1"/>
</dbReference>
<dbReference type="GO" id="GO:0015038">
    <property type="term" value="F:glutathione disulfide oxidoreductase activity"/>
    <property type="evidence" value="ECO:0007669"/>
    <property type="project" value="TreeGrafter"/>
</dbReference>
<keyword evidence="6" id="KW-1133">Transmembrane helix</keyword>
<sequence>MMMTDMEKPGPFNAPRHRVPRASTHTASRGSGVLRAPLFLAVVALFGLGIGYHVYNFSVGLPQYAPLHEPFYNKTMVEFTTPMGAFTVELFPEHAPKTVETFLKLIDSGYYTDRAGFYRNEPKFLLQGGGYLYDKVSPFPNLPVEYSLPSEERNLVIARSHKSDSGNAEFAIMLHDNTEHNKPTEDSPGYTAFGRVVQGWHTIETISRKMRDGYLAKEDRDRQVVFEKVEYVSRITNDNHEAKKRLEELNYVLETKHTVNILSELDCAETKELKALFTKMKATVRVEEVGYSLAHPYEHEAIEALSGTTKLPLVYINHKLIGGLTEVKALQDTQRLSGLLARGGTQAEDTVWTAIHQYPLVIFSKSYCPYCKKAKEILASLGAQPKVFELDLREDGAAIQDFLLSFTGQGTVPNVFIKAKSIGGSDKTAAMYKSGELKDRLKRAGAIA</sequence>
<dbReference type="PRINTS" id="PR00160">
    <property type="entry name" value="GLUTAREDOXIN"/>
</dbReference>
<keyword evidence="9" id="KW-1185">Reference proteome</keyword>
<dbReference type="InterPro" id="IPR011899">
    <property type="entry name" value="Glutaredoxin_euk/vir"/>
</dbReference>
<gene>
    <name evidence="8" type="ORF">Poli38472_006184</name>
</gene>
<dbReference type="Gene3D" id="2.40.100.10">
    <property type="entry name" value="Cyclophilin-like"/>
    <property type="match status" value="1"/>
</dbReference>
<dbReference type="Proteomes" id="UP000794436">
    <property type="component" value="Unassembled WGS sequence"/>
</dbReference>
<protein>
    <recommendedName>
        <fullName evidence="7">PPIase cyclophilin-type domain-containing protein</fullName>
    </recommendedName>
</protein>
<dbReference type="EMBL" id="SPLM01000002">
    <property type="protein sequence ID" value="TMW68716.1"/>
    <property type="molecule type" value="Genomic_DNA"/>
</dbReference>
<evidence type="ECO:0000256" key="6">
    <source>
        <dbReference type="SAM" id="Phobius"/>
    </source>
</evidence>
<dbReference type="Pfam" id="PF00462">
    <property type="entry name" value="Glutaredoxin"/>
    <property type="match status" value="1"/>
</dbReference>
<dbReference type="InterPro" id="IPR002130">
    <property type="entry name" value="Cyclophilin-type_PPIase_dom"/>
</dbReference>
<keyword evidence="3" id="KW-1015">Disulfide bond</keyword>
<dbReference type="Pfam" id="PF00160">
    <property type="entry name" value="Pro_isomerase"/>
    <property type="match status" value="1"/>
</dbReference>
<evidence type="ECO:0000256" key="5">
    <source>
        <dbReference type="SAM" id="MobiDB-lite"/>
    </source>
</evidence>
<evidence type="ECO:0000313" key="9">
    <source>
        <dbReference type="Proteomes" id="UP000794436"/>
    </source>
</evidence>
<dbReference type="SUPFAM" id="SSF50891">
    <property type="entry name" value="Cyclophilin-like"/>
    <property type="match status" value="1"/>
</dbReference>
<organism evidence="8 9">
    <name type="scientific">Pythium oligandrum</name>
    <name type="common">Mycoparasitic fungus</name>
    <dbReference type="NCBI Taxonomy" id="41045"/>
    <lineage>
        <taxon>Eukaryota</taxon>
        <taxon>Sar</taxon>
        <taxon>Stramenopiles</taxon>
        <taxon>Oomycota</taxon>
        <taxon>Peronosporomycetes</taxon>
        <taxon>Pythiales</taxon>
        <taxon>Pythiaceae</taxon>
        <taxon>Pythium</taxon>
    </lineage>
</organism>
<reference evidence="8" key="1">
    <citation type="submission" date="2019-03" db="EMBL/GenBank/DDBJ databases">
        <title>Long read genome sequence of the mycoparasitic Pythium oligandrum ATCC 38472 isolated from sugarbeet rhizosphere.</title>
        <authorList>
            <person name="Gaulin E."/>
        </authorList>
    </citation>
    <scope>NUCLEOTIDE SEQUENCE</scope>
    <source>
        <strain evidence="8">ATCC 38472_TT</strain>
    </source>
</reference>
<dbReference type="PROSITE" id="PS00195">
    <property type="entry name" value="GLUTAREDOXIN_1"/>
    <property type="match status" value="1"/>
</dbReference>
<keyword evidence="1" id="KW-0813">Transport</keyword>
<evidence type="ECO:0000256" key="3">
    <source>
        <dbReference type="ARBA" id="ARBA00023157"/>
    </source>
</evidence>
<dbReference type="PROSITE" id="PS51354">
    <property type="entry name" value="GLUTAREDOXIN_2"/>
    <property type="match status" value="2"/>
</dbReference>
<dbReference type="NCBIfam" id="TIGR02180">
    <property type="entry name" value="GRX_euk"/>
    <property type="match status" value="1"/>
</dbReference>
<dbReference type="InterPro" id="IPR036249">
    <property type="entry name" value="Thioredoxin-like_sf"/>
</dbReference>
<dbReference type="PROSITE" id="PS50072">
    <property type="entry name" value="CSA_PPIASE_2"/>
    <property type="match status" value="1"/>
</dbReference>
<keyword evidence="4" id="KW-0676">Redox-active center</keyword>
<feature type="transmembrane region" description="Helical" evidence="6">
    <location>
        <begin position="38"/>
        <end position="55"/>
    </location>
</feature>
<comment type="caution">
    <text evidence="8">The sequence shown here is derived from an EMBL/GenBank/DDBJ whole genome shotgun (WGS) entry which is preliminary data.</text>
</comment>
<dbReference type="PANTHER" id="PTHR45694">
    <property type="entry name" value="GLUTAREDOXIN 2"/>
    <property type="match status" value="1"/>
</dbReference>
<name>A0A8K1FMW4_PYTOL</name>
<keyword evidence="2" id="KW-0249">Electron transport</keyword>
<keyword evidence="6" id="KW-0472">Membrane</keyword>
<dbReference type="OrthoDB" id="418495at2759"/>
<dbReference type="FunFam" id="3.40.30.10:FF:000093">
    <property type="entry name" value="Glutaredoxin 2"/>
    <property type="match status" value="1"/>
</dbReference>
<evidence type="ECO:0000259" key="7">
    <source>
        <dbReference type="PROSITE" id="PS50072"/>
    </source>
</evidence>
<accession>A0A8K1FMW4</accession>
<dbReference type="InterPro" id="IPR002109">
    <property type="entry name" value="Glutaredoxin"/>
</dbReference>
<evidence type="ECO:0000256" key="4">
    <source>
        <dbReference type="ARBA" id="ARBA00023284"/>
    </source>
</evidence>
<evidence type="ECO:0000313" key="8">
    <source>
        <dbReference type="EMBL" id="TMW68716.1"/>
    </source>
</evidence>
<dbReference type="SUPFAM" id="SSF52833">
    <property type="entry name" value="Thioredoxin-like"/>
    <property type="match status" value="2"/>
</dbReference>
<dbReference type="PANTHER" id="PTHR45694:SF18">
    <property type="entry name" value="GLUTAREDOXIN-1-RELATED"/>
    <property type="match status" value="1"/>
</dbReference>
<proteinExistence type="predicted"/>
<dbReference type="AlphaFoldDB" id="A0A8K1FMW4"/>
<evidence type="ECO:0000256" key="2">
    <source>
        <dbReference type="ARBA" id="ARBA00022982"/>
    </source>
</evidence>
<evidence type="ECO:0000256" key="1">
    <source>
        <dbReference type="ARBA" id="ARBA00022448"/>
    </source>
</evidence>
<feature type="region of interest" description="Disordered" evidence="5">
    <location>
        <begin position="1"/>
        <end position="26"/>
    </location>
</feature>